<evidence type="ECO:0000313" key="2">
    <source>
        <dbReference type="Proteomes" id="UP000652761"/>
    </source>
</evidence>
<keyword evidence="2" id="KW-1185">Reference proteome</keyword>
<name>A0A843UIF3_COLES</name>
<dbReference type="AlphaFoldDB" id="A0A843UIF3"/>
<feature type="non-terminal residue" evidence="1">
    <location>
        <position position="75"/>
    </location>
</feature>
<organism evidence="1 2">
    <name type="scientific">Colocasia esculenta</name>
    <name type="common">Wild taro</name>
    <name type="synonym">Arum esculentum</name>
    <dbReference type="NCBI Taxonomy" id="4460"/>
    <lineage>
        <taxon>Eukaryota</taxon>
        <taxon>Viridiplantae</taxon>
        <taxon>Streptophyta</taxon>
        <taxon>Embryophyta</taxon>
        <taxon>Tracheophyta</taxon>
        <taxon>Spermatophyta</taxon>
        <taxon>Magnoliopsida</taxon>
        <taxon>Liliopsida</taxon>
        <taxon>Araceae</taxon>
        <taxon>Aroideae</taxon>
        <taxon>Colocasieae</taxon>
        <taxon>Colocasia</taxon>
    </lineage>
</organism>
<reference evidence="1" key="1">
    <citation type="submission" date="2017-07" db="EMBL/GenBank/DDBJ databases">
        <title>Taro Niue Genome Assembly and Annotation.</title>
        <authorList>
            <person name="Atibalentja N."/>
            <person name="Keating K."/>
            <person name="Fields C.J."/>
        </authorList>
    </citation>
    <scope>NUCLEOTIDE SEQUENCE</scope>
    <source>
        <strain evidence="1">Niue_2</strain>
        <tissue evidence="1">Leaf</tissue>
    </source>
</reference>
<sequence length="75" mass="8484">YPRFCVSQARVFVVLGGSSRYCVYRRVVFVVLWWYLVEVGVEVELYSVEVVLLASVRLPCVGSLPVRLVAKAMVC</sequence>
<comment type="caution">
    <text evidence="1">The sequence shown here is derived from an EMBL/GenBank/DDBJ whole genome shotgun (WGS) entry which is preliminary data.</text>
</comment>
<feature type="non-terminal residue" evidence="1">
    <location>
        <position position="1"/>
    </location>
</feature>
<dbReference type="Proteomes" id="UP000652761">
    <property type="component" value="Unassembled WGS sequence"/>
</dbReference>
<evidence type="ECO:0000313" key="1">
    <source>
        <dbReference type="EMBL" id="MQL81640.1"/>
    </source>
</evidence>
<accession>A0A843UIF3</accession>
<proteinExistence type="predicted"/>
<gene>
    <name evidence="1" type="ORF">Taro_014113</name>
</gene>
<dbReference type="EMBL" id="NMUH01000579">
    <property type="protein sequence ID" value="MQL81640.1"/>
    <property type="molecule type" value="Genomic_DNA"/>
</dbReference>
<protein>
    <submittedName>
        <fullName evidence="1">Uncharacterized protein</fullName>
    </submittedName>
</protein>